<dbReference type="HOGENOM" id="CLU_2812668_0_0_1"/>
<proteinExistence type="predicted"/>
<dbReference type="Proteomes" id="UP000053424">
    <property type="component" value="Unassembled WGS sequence"/>
</dbReference>
<feature type="signal peptide" evidence="1">
    <location>
        <begin position="1"/>
        <end position="25"/>
    </location>
</feature>
<evidence type="ECO:0008006" key="4">
    <source>
        <dbReference type="Google" id="ProtNLM"/>
    </source>
</evidence>
<keyword evidence="3" id="KW-1185">Reference proteome</keyword>
<reference evidence="3" key="2">
    <citation type="submission" date="2015-01" db="EMBL/GenBank/DDBJ databases">
        <title>Evolutionary Origins and Diversification of the Mycorrhizal Mutualists.</title>
        <authorList>
            <consortium name="DOE Joint Genome Institute"/>
            <consortium name="Mycorrhizal Genomics Consortium"/>
            <person name="Kohler A."/>
            <person name="Kuo A."/>
            <person name="Nagy L.G."/>
            <person name="Floudas D."/>
            <person name="Copeland A."/>
            <person name="Barry K.W."/>
            <person name="Cichocki N."/>
            <person name="Veneault-Fourrey C."/>
            <person name="LaButti K."/>
            <person name="Lindquist E.A."/>
            <person name="Lipzen A."/>
            <person name="Lundell T."/>
            <person name="Morin E."/>
            <person name="Murat C."/>
            <person name="Riley R."/>
            <person name="Ohm R."/>
            <person name="Sun H."/>
            <person name="Tunlid A."/>
            <person name="Henrissat B."/>
            <person name="Grigoriev I.V."/>
            <person name="Hibbett D.S."/>
            <person name="Martin F."/>
        </authorList>
    </citation>
    <scope>NUCLEOTIDE SEQUENCE [LARGE SCALE GENOMIC DNA]</scope>
    <source>
        <strain evidence="3">h7</strain>
    </source>
</reference>
<organism evidence="2 3">
    <name type="scientific">Hebeloma cylindrosporum</name>
    <dbReference type="NCBI Taxonomy" id="76867"/>
    <lineage>
        <taxon>Eukaryota</taxon>
        <taxon>Fungi</taxon>
        <taxon>Dikarya</taxon>
        <taxon>Basidiomycota</taxon>
        <taxon>Agaricomycotina</taxon>
        <taxon>Agaricomycetes</taxon>
        <taxon>Agaricomycetidae</taxon>
        <taxon>Agaricales</taxon>
        <taxon>Agaricineae</taxon>
        <taxon>Hymenogastraceae</taxon>
        <taxon>Hebeloma</taxon>
    </lineage>
</organism>
<keyword evidence="1" id="KW-0732">Signal</keyword>
<evidence type="ECO:0000313" key="3">
    <source>
        <dbReference type="Proteomes" id="UP000053424"/>
    </source>
</evidence>
<evidence type="ECO:0000313" key="2">
    <source>
        <dbReference type="EMBL" id="KIM44753.1"/>
    </source>
</evidence>
<reference evidence="2 3" key="1">
    <citation type="submission" date="2014-04" db="EMBL/GenBank/DDBJ databases">
        <authorList>
            <consortium name="DOE Joint Genome Institute"/>
            <person name="Kuo A."/>
            <person name="Gay G."/>
            <person name="Dore J."/>
            <person name="Kohler A."/>
            <person name="Nagy L.G."/>
            <person name="Floudas D."/>
            <person name="Copeland A."/>
            <person name="Barry K.W."/>
            <person name="Cichocki N."/>
            <person name="Veneault-Fourrey C."/>
            <person name="LaButti K."/>
            <person name="Lindquist E.A."/>
            <person name="Lipzen A."/>
            <person name="Lundell T."/>
            <person name="Morin E."/>
            <person name="Murat C."/>
            <person name="Sun H."/>
            <person name="Tunlid A."/>
            <person name="Henrissat B."/>
            <person name="Grigoriev I.V."/>
            <person name="Hibbett D.S."/>
            <person name="Martin F."/>
            <person name="Nordberg H.P."/>
            <person name="Cantor M.N."/>
            <person name="Hua S.X."/>
        </authorList>
    </citation>
    <scope>NUCLEOTIDE SEQUENCE [LARGE SCALE GENOMIC DNA]</scope>
    <source>
        <strain evidence="3">h7</strain>
    </source>
</reference>
<feature type="chain" id="PRO_5002171231" description="Secreted protein" evidence="1">
    <location>
        <begin position="26"/>
        <end position="67"/>
    </location>
</feature>
<dbReference type="EMBL" id="KN831773">
    <property type="protein sequence ID" value="KIM44753.1"/>
    <property type="molecule type" value="Genomic_DNA"/>
</dbReference>
<sequence length="67" mass="7333">MRAKCCNSNAYYLVFLGLMHSGVIAYDTTSGPSRRVSHSSDVRENCDSIQSLATKTTLSICPYPDAE</sequence>
<evidence type="ECO:0000256" key="1">
    <source>
        <dbReference type="SAM" id="SignalP"/>
    </source>
</evidence>
<protein>
    <recommendedName>
        <fullName evidence="4">Secreted protein</fullName>
    </recommendedName>
</protein>
<name>A0A0C2Y4H4_HEBCY</name>
<accession>A0A0C2Y4H4</accession>
<dbReference type="AlphaFoldDB" id="A0A0C2Y4H4"/>
<gene>
    <name evidence="2" type="ORF">M413DRAFT_442712</name>
</gene>